<dbReference type="AlphaFoldDB" id="A0A2S6HC81"/>
<dbReference type="Gene3D" id="3.40.30.10">
    <property type="entry name" value="Glutaredoxin"/>
    <property type="match status" value="1"/>
</dbReference>
<dbReference type="InterPro" id="IPR036249">
    <property type="entry name" value="Thioredoxin-like_sf"/>
</dbReference>
<evidence type="ECO:0000313" key="2">
    <source>
        <dbReference type="Proteomes" id="UP000240010"/>
    </source>
</evidence>
<sequence length="116" mass="12922">MRTHNKHVLMCTGPRCSGNNDDCMDAGGRATQGAVAEEMFQQLGQKIDARPQLKVKRTRSNCFAVCKNGPILVVYPEGVWYSCTDESVLERIVSEHLENDTEVSEHVFHRLGTGDV</sequence>
<name>A0A2S6HC81_9GAMM</name>
<accession>A0A2S6HC81</accession>
<dbReference type="EMBL" id="PTIZ01000007">
    <property type="protein sequence ID" value="PPK75021.1"/>
    <property type="molecule type" value="Genomic_DNA"/>
</dbReference>
<proteinExistence type="predicted"/>
<gene>
    <name evidence="1" type="ORF">B0F87_107264</name>
</gene>
<organism evidence="1 2">
    <name type="scientific">Methylobacter tundripaludum</name>
    <dbReference type="NCBI Taxonomy" id="173365"/>
    <lineage>
        <taxon>Bacteria</taxon>
        <taxon>Pseudomonadati</taxon>
        <taxon>Pseudomonadota</taxon>
        <taxon>Gammaproteobacteria</taxon>
        <taxon>Methylococcales</taxon>
        <taxon>Methylococcaceae</taxon>
        <taxon>Methylobacter</taxon>
    </lineage>
</organism>
<dbReference type="Proteomes" id="UP000240010">
    <property type="component" value="Unassembled WGS sequence"/>
</dbReference>
<evidence type="ECO:0000313" key="1">
    <source>
        <dbReference type="EMBL" id="PPK75021.1"/>
    </source>
</evidence>
<reference evidence="1 2" key="1">
    <citation type="submission" date="2018-02" db="EMBL/GenBank/DDBJ databases">
        <title>Subsurface microbial communities from deep shales in Ohio and West Virginia, USA.</title>
        <authorList>
            <person name="Wrighton K."/>
        </authorList>
    </citation>
    <scope>NUCLEOTIDE SEQUENCE [LARGE SCALE GENOMIC DNA]</scope>
    <source>
        <strain evidence="1 2">OWC-DMM</strain>
    </source>
</reference>
<comment type="caution">
    <text evidence="1">The sequence shown here is derived from an EMBL/GenBank/DDBJ whole genome shotgun (WGS) entry which is preliminary data.</text>
</comment>
<dbReference type="RefSeq" id="WP_104429515.1">
    <property type="nucleotide sequence ID" value="NZ_PTIZ01000007.1"/>
</dbReference>
<dbReference type="SUPFAM" id="SSF52833">
    <property type="entry name" value="Thioredoxin-like"/>
    <property type="match status" value="1"/>
</dbReference>
<protein>
    <submittedName>
        <fullName evidence="1">(2Fe-2S) ferredoxin</fullName>
    </submittedName>
</protein>
<dbReference type="CDD" id="cd02980">
    <property type="entry name" value="TRX_Fd_family"/>
    <property type="match status" value="1"/>
</dbReference>